<feature type="compositionally biased region" description="Basic residues" evidence="5">
    <location>
        <begin position="10"/>
        <end position="21"/>
    </location>
</feature>
<keyword evidence="3 6" id="KW-1133">Transmembrane helix</keyword>
<feature type="transmembrane region" description="Helical" evidence="6">
    <location>
        <begin position="449"/>
        <end position="466"/>
    </location>
</feature>
<evidence type="ECO:0000256" key="3">
    <source>
        <dbReference type="ARBA" id="ARBA00022989"/>
    </source>
</evidence>
<protein>
    <submittedName>
        <fullName evidence="8">O-antigen ligase family protein</fullName>
    </submittedName>
</protein>
<feature type="transmembrane region" description="Helical" evidence="6">
    <location>
        <begin position="176"/>
        <end position="194"/>
    </location>
</feature>
<gene>
    <name evidence="8" type="ORF">ACFQ24_19655</name>
</gene>
<organism evidence="8 9">
    <name type="scientific">Sphingobium olei</name>
    <dbReference type="NCBI Taxonomy" id="420955"/>
    <lineage>
        <taxon>Bacteria</taxon>
        <taxon>Pseudomonadati</taxon>
        <taxon>Pseudomonadota</taxon>
        <taxon>Alphaproteobacteria</taxon>
        <taxon>Sphingomonadales</taxon>
        <taxon>Sphingomonadaceae</taxon>
        <taxon>Sphingobium</taxon>
    </lineage>
</organism>
<name>A0ABW3P2A1_9SPHN</name>
<feature type="region of interest" description="Disordered" evidence="5">
    <location>
        <begin position="1"/>
        <end position="30"/>
    </location>
</feature>
<feature type="domain" description="O-antigen ligase-related" evidence="7">
    <location>
        <begin position="259"/>
        <end position="401"/>
    </location>
</feature>
<evidence type="ECO:0000256" key="5">
    <source>
        <dbReference type="SAM" id="MobiDB-lite"/>
    </source>
</evidence>
<dbReference type="GO" id="GO:0016874">
    <property type="term" value="F:ligase activity"/>
    <property type="evidence" value="ECO:0007669"/>
    <property type="project" value="UniProtKB-KW"/>
</dbReference>
<feature type="transmembrane region" description="Helical" evidence="6">
    <location>
        <begin position="118"/>
        <end position="135"/>
    </location>
</feature>
<feature type="transmembrane region" description="Helical" evidence="6">
    <location>
        <begin position="303"/>
        <end position="323"/>
    </location>
</feature>
<feature type="transmembrane region" description="Helical" evidence="6">
    <location>
        <begin position="62"/>
        <end position="80"/>
    </location>
</feature>
<dbReference type="EMBL" id="JBHTLS010000134">
    <property type="protein sequence ID" value="MFD1107086.1"/>
    <property type="molecule type" value="Genomic_DNA"/>
</dbReference>
<comment type="subcellular location">
    <subcellularLocation>
        <location evidence="1">Membrane</location>
        <topology evidence="1">Multi-pass membrane protein</topology>
    </subcellularLocation>
</comment>
<feature type="transmembrane region" description="Helical" evidence="6">
    <location>
        <begin position="395"/>
        <end position="414"/>
    </location>
</feature>
<feature type="transmembrane region" description="Helical" evidence="6">
    <location>
        <begin position="426"/>
        <end position="443"/>
    </location>
</feature>
<dbReference type="Pfam" id="PF04932">
    <property type="entry name" value="Wzy_C"/>
    <property type="match status" value="1"/>
</dbReference>
<evidence type="ECO:0000259" key="7">
    <source>
        <dbReference type="Pfam" id="PF04932"/>
    </source>
</evidence>
<proteinExistence type="predicted"/>
<reference evidence="9" key="1">
    <citation type="journal article" date="2019" name="Int. J. Syst. Evol. Microbiol.">
        <title>The Global Catalogue of Microorganisms (GCM) 10K type strain sequencing project: providing services to taxonomists for standard genome sequencing and annotation.</title>
        <authorList>
            <consortium name="The Broad Institute Genomics Platform"/>
            <consortium name="The Broad Institute Genome Sequencing Center for Infectious Disease"/>
            <person name="Wu L."/>
            <person name="Ma J."/>
        </authorList>
    </citation>
    <scope>NUCLEOTIDE SEQUENCE [LARGE SCALE GENOMIC DNA]</scope>
    <source>
        <strain evidence="9">CCUG 54329</strain>
    </source>
</reference>
<feature type="transmembrane region" description="Helical" evidence="6">
    <location>
        <begin position="92"/>
        <end position="111"/>
    </location>
</feature>
<evidence type="ECO:0000256" key="1">
    <source>
        <dbReference type="ARBA" id="ARBA00004141"/>
    </source>
</evidence>
<feature type="transmembrane region" description="Helical" evidence="6">
    <location>
        <begin position="250"/>
        <end position="268"/>
    </location>
</feature>
<comment type="caution">
    <text evidence="8">The sequence shown here is derived from an EMBL/GenBank/DDBJ whole genome shotgun (WGS) entry which is preliminary data.</text>
</comment>
<sequence>MGEGGERPARPARRRSSRSRRGKGERTDQRRTLAARSNDIAVGLRKVLADPAWRFPLSSRPLPVWLAAGGISAGMAFRAFDGLAGQACAALINGLLFYTALLCAPAMPGFWRRAARPLACAGAAVLWALVATIGVSGGMPDYLPGKLLSLAAAFCALMTGAMMARGRRRLRAILDWLLLVNMALFALALAARQAGIEQDTDLWQLTVKGRFAGFASNANVSAVIAACCALIAFVRMTGRQRTPAWMSARLRHFPIHLLFFTLSSGVVLITGSRFTLVLLTAVLLVYLVHWMRRKRVTRWRLMLAGGAVFVQIALAFLFSAVVMQRYAQLEAGWDDRFASWAHLWDVAWQQPWLGYGLGSFPSVNAHFLTTPRYAQANWAVNSAHNIGLQLMLQGGMPYTLLMIATFGVGGWQVARIMRQRWTRDTGLVLAMMGLLLAAGMIDLTLDMPAPLSLFLFLAGLLWGQALDRREIRVAAADGQPFDHEGTIGVGLPDLRDQAVAIGKLPARQPHHLANGNGADV</sequence>
<accession>A0ABW3P2A1</accession>
<feature type="transmembrane region" description="Helical" evidence="6">
    <location>
        <begin position="147"/>
        <end position="164"/>
    </location>
</feature>
<dbReference type="PANTHER" id="PTHR37422:SF23">
    <property type="entry name" value="TEICHURONIC ACID BIOSYNTHESIS PROTEIN TUAE"/>
    <property type="match status" value="1"/>
</dbReference>
<dbReference type="PANTHER" id="PTHR37422">
    <property type="entry name" value="TEICHURONIC ACID BIOSYNTHESIS PROTEIN TUAE"/>
    <property type="match status" value="1"/>
</dbReference>
<evidence type="ECO:0000313" key="8">
    <source>
        <dbReference type="EMBL" id="MFD1107086.1"/>
    </source>
</evidence>
<evidence type="ECO:0000256" key="4">
    <source>
        <dbReference type="ARBA" id="ARBA00023136"/>
    </source>
</evidence>
<dbReference type="InterPro" id="IPR007016">
    <property type="entry name" value="O-antigen_ligase-rel_domated"/>
</dbReference>
<dbReference type="RefSeq" id="WP_380914320.1">
    <property type="nucleotide sequence ID" value="NZ_JBHTLS010000134.1"/>
</dbReference>
<evidence type="ECO:0000256" key="2">
    <source>
        <dbReference type="ARBA" id="ARBA00022692"/>
    </source>
</evidence>
<dbReference type="InterPro" id="IPR051533">
    <property type="entry name" value="WaaL-like"/>
</dbReference>
<keyword evidence="4 6" id="KW-0472">Membrane</keyword>
<dbReference type="Proteomes" id="UP001597203">
    <property type="component" value="Unassembled WGS sequence"/>
</dbReference>
<feature type="transmembrane region" description="Helical" evidence="6">
    <location>
        <begin position="214"/>
        <end position="238"/>
    </location>
</feature>
<keyword evidence="8" id="KW-0436">Ligase</keyword>
<evidence type="ECO:0000256" key="6">
    <source>
        <dbReference type="SAM" id="Phobius"/>
    </source>
</evidence>
<evidence type="ECO:0000313" key="9">
    <source>
        <dbReference type="Proteomes" id="UP001597203"/>
    </source>
</evidence>
<keyword evidence="9" id="KW-1185">Reference proteome</keyword>
<feature type="transmembrane region" description="Helical" evidence="6">
    <location>
        <begin position="274"/>
        <end position="291"/>
    </location>
</feature>
<keyword evidence="2 6" id="KW-0812">Transmembrane</keyword>